<reference evidence="2 3" key="1">
    <citation type="submission" date="2020-03" db="EMBL/GenBank/DDBJ databases">
        <title>Genomic Encyclopedia of Type Strains, Phase IV (KMG-IV): sequencing the most valuable type-strain genomes for metagenomic binning, comparative biology and taxonomic classification.</title>
        <authorList>
            <person name="Goeker M."/>
        </authorList>
    </citation>
    <scope>NUCLEOTIDE SEQUENCE [LARGE SCALE GENOMIC DNA]</scope>
    <source>
        <strain evidence="2 3">DSM 27651</strain>
    </source>
</reference>
<accession>A0ABX0XIU0</accession>
<evidence type="ECO:0000313" key="3">
    <source>
        <dbReference type="Proteomes" id="UP000734218"/>
    </source>
</evidence>
<keyword evidence="1" id="KW-0732">Signal</keyword>
<comment type="caution">
    <text evidence="2">The sequence shown here is derived from an EMBL/GenBank/DDBJ whole genome shotgun (WGS) entry which is preliminary data.</text>
</comment>
<gene>
    <name evidence="2" type="ORF">GGR88_000725</name>
</gene>
<keyword evidence="3" id="KW-1185">Reference proteome</keyword>
<protein>
    <submittedName>
        <fullName evidence="2">Uncharacterized protein</fullName>
    </submittedName>
</protein>
<name>A0ABX0XIU0_9SPHN</name>
<dbReference type="Proteomes" id="UP000734218">
    <property type="component" value="Unassembled WGS sequence"/>
</dbReference>
<sequence>MRMFLVAAAAAMLVTTPANAGRQLKMRDTLTVAPDKSYLLFRTVGEDPDAFDISFLRELSAAEQQQARAALDEAFARDEARRARRQESEVAALQRRGVNEAAARRHVAAERGEREPSVTAPLLPLNMIHGPVPRRWEGAEVGIRSMSGRALDRGERLRTYLIEVAPGGYVVAGIAPRDMSGGTCLCMGSVRFDAPAGQVVDLGTFRFNGDAVPDDRRAAAGFLADPELSLRPTLMAIEPSGMMTERPQHVAGATVVPARYTASGRFPNLYGMMVSRLAPIPGVLAYDRDRPFTPTATAAGSVAPTTITASAPR</sequence>
<evidence type="ECO:0000313" key="2">
    <source>
        <dbReference type="EMBL" id="NJC33251.1"/>
    </source>
</evidence>
<organism evidence="2 3">
    <name type="scientific">Sphingomonas jejuensis</name>
    <dbReference type="NCBI Taxonomy" id="904715"/>
    <lineage>
        <taxon>Bacteria</taxon>
        <taxon>Pseudomonadati</taxon>
        <taxon>Pseudomonadota</taxon>
        <taxon>Alphaproteobacteria</taxon>
        <taxon>Sphingomonadales</taxon>
        <taxon>Sphingomonadaceae</taxon>
        <taxon>Sphingomonas</taxon>
    </lineage>
</organism>
<evidence type="ECO:0000256" key="1">
    <source>
        <dbReference type="SAM" id="SignalP"/>
    </source>
</evidence>
<feature type="signal peptide" evidence="1">
    <location>
        <begin position="1"/>
        <end position="20"/>
    </location>
</feature>
<dbReference type="RefSeq" id="WP_167953095.1">
    <property type="nucleotide sequence ID" value="NZ_JAATJE010000001.1"/>
</dbReference>
<feature type="chain" id="PRO_5046089509" evidence="1">
    <location>
        <begin position="21"/>
        <end position="313"/>
    </location>
</feature>
<proteinExistence type="predicted"/>
<dbReference type="EMBL" id="JAATJE010000001">
    <property type="protein sequence ID" value="NJC33251.1"/>
    <property type="molecule type" value="Genomic_DNA"/>
</dbReference>